<feature type="domain" description="EamA" evidence="2">
    <location>
        <begin position="28"/>
        <end position="105"/>
    </location>
</feature>
<dbReference type="EMBL" id="GG678666">
    <property type="protein sequence ID" value="EER08940.1"/>
    <property type="molecule type" value="Genomic_DNA"/>
</dbReference>
<reference evidence="3 4" key="1">
    <citation type="submission" date="2008-07" db="EMBL/GenBank/DDBJ databases">
        <authorList>
            <person name="El-Sayed N."/>
            <person name="Caler E."/>
            <person name="Inman J."/>
            <person name="Amedeo P."/>
            <person name="Hass B."/>
            <person name="Wortman J."/>
        </authorList>
    </citation>
    <scope>NUCLEOTIDE SEQUENCE [LARGE SCALE GENOMIC DNA]</scope>
    <source>
        <strain evidence="4">ATCC 50983 / TXsc</strain>
    </source>
</reference>
<dbReference type="GeneID" id="9064849"/>
<evidence type="ECO:0000313" key="4">
    <source>
        <dbReference type="Proteomes" id="UP000007800"/>
    </source>
</evidence>
<dbReference type="Proteomes" id="UP000007800">
    <property type="component" value="Unassembled WGS sequence"/>
</dbReference>
<dbReference type="InterPro" id="IPR000620">
    <property type="entry name" value="EamA_dom"/>
</dbReference>
<dbReference type="GO" id="GO:0016020">
    <property type="term" value="C:membrane"/>
    <property type="evidence" value="ECO:0007669"/>
    <property type="project" value="InterPro"/>
</dbReference>
<feature type="transmembrane region" description="Helical" evidence="1">
    <location>
        <begin position="61"/>
        <end position="80"/>
    </location>
</feature>
<dbReference type="SUPFAM" id="SSF103481">
    <property type="entry name" value="Multidrug resistance efflux transporter EmrE"/>
    <property type="match status" value="1"/>
</dbReference>
<keyword evidence="1" id="KW-1133">Transmembrane helix</keyword>
<dbReference type="AlphaFoldDB" id="C5L2W7"/>
<name>C5L2W7_PERM5</name>
<dbReference type="OrthoDB" id="10511094at2759"/>
<dbReference type="RefSeq" id="XP_002777124.1">
    <property type="nucleotide sequence ID" value="XM_002777078.1"/>
</dbReference>
<protein>
    <recommendedName>
        <fullName evidence="2">EamA domain-containing protein</fullName>
    </recommendedName>
</protein>
<keyword evidence="4" id="KW-1185">Reference proteome</keyword>
<gene>
    <name evidence="3" type="ORF">Pmar_PMAR014106</name>
</gene>
<evidence type="ECO:0000259" key="2">
    <source>
        <dbReference type="Pfam" id="PF00892"/>
    </source>
</evidence>
<evidence type="ECO:0000256" key="1">
    <source>
        <dbReference type="SAM" id="Phobius"/>
    </source>
</evidence>
<organism evidence="4">
    <name type="scientific">Perkinsus marinus (strain ATCC 50983 / TXsc)</name>
    <dbReference type="NCBI Taxonomy" id="423536"/>
    <lineage>
        <taxon>Eukaryota</taxon>
        <taxon>Sar</taxon>
        <taxon>Alveolata</taxon>
        <taxon>Perkinsozoa</taxon>
        <taxon>Perkinsea</taxon>
        <taxon>Perkinsida</taxon>
        <taxon>Perkinsidae</taxon>
        <taxon>Perkinsus</taxon>
    </lineage>
</organism>
<proteinExistence type="predicted"/>
<keyword evidence="1" id="KW-0812">Transmembrane</keyword>
<dbReference type="Pfam" id="PF00892">
    <property type="entry name" value="EamA"/>
    <property type="match status" value="1"/>
</dbReference>
<dbReference type="InterPro" id="IPR037185">
    <property type="entry name" value="EmrE-like"/>
</dbReference>
<keyword evidence="1" id="KW-0472">Membrane</keyword>
<evidence type="ECO:0000313" key="3">
    <source>
        <dbReference type="EMBL" id="EER08940.1"/>
    </source>
</evidence>
<dbReference type="InParanoid" id="C5L2W7"/>
<feature type="transmembrane region" description="Helical" evidence="1">
    <location>
        <begin position="31"/>
        <end position="49"/>
    </location>
</feature>
<accession>C5L2W7</accession>
<sequence length="144" mass="15562">MFSSTSTSPCPDMTLDLGLIGDDGRAVHLEGWLVLLYGVLLMSCFLYCSMNWANRQTSPSVVASFATLQPIGTGALQYLVTGRQVVTLPQVGMYLFVIIGVVLVSYGRPPCDEELLKSSGSEKEEVIACELESGTSTDDDDKLE</sequence>
<feature type="transmembrane region" description="Helical" evidence="1">
    <location>
        <begin position="86"/>
        <end position="107"/>
    </location>
</feature>